<sequence length="291" mass="32103">MQVVFHCGVHGTDLYRMVKTLLQNRDWLLRNGIEPVTPNRHGEIFNEALSALRGGPATKAMEQVMLDAILDSDDPRRIICSTPSFLGRATRAISPEGLYVTAGEKMAALANLFPSAEVEFFIALKNPATLVPFVLSQEGSGSYAELMDGVDPEALRWGPALRRIQAALPGRRLVVWCHEDTSLIWPEVVRRIATMPADVPLKAGLQILGDILHPDGIRMIRDALAQEERLTVASRRRIFAAALEAYGQPEQIEVELNLPGWTQQMVDRITAAYDADMAEIAALPGIEFLTP</sequence>
<evidence type="ECO:0000313" key="4">
    <source>
        <dbReference type="Proteomes" id="UP000256941"/>
    </source>
</evidence>
<dbReference type="OrthoDB" id="7816979at2"/>
<dbReference type="EMBL" id="QUMX01000028">
    <property type="protein sequence ID" value="REG39024.1"/>
    <property type="molecule type" value="Genomic_DNA"/>
</dbReference>
<evidence type="ECO:0000313" key="1">
    <source>
        <dbReference type="EMBL" id="REF71913.1"/>
    </source>
</evidence>
<dbReference type="eggNOG" id="ENOG502Z7JV">
    <property type="taxonomic scope" value="Bacteria"/>
</dbReference>
<dbReference type="Proteomes" id="UP000256794">
    <property type="component" value="Unassembled WGS sequence"/>
</dbReference>
<proteinExistence type="predicted"/>
<evidence type="ECO:0008006" key="5">
    <source>
        <dbReference type="Google" id="ProtNLM"/>
    </source>
</evidence>
<reference evidence="3 4" key="1">
    <citation type="submission" date="2018-08" db="EMBL/GenBank/DDBJ databases">
        <title>Genomic Encyclopedia of Archaeal and Bacterial Type Strains, Phase II (KMG-II): from individual species to whole genera.</title>
        <authorList>
            <person name="Goeker M."/>
        </authorList>
    </citation>
    <scope>NUCLEOTIDE SEQUENCE [LARGE SCALE GENOMIC DNA]</scope>
    <source>
        <strain evidence="1 4">DSM 17099</strain>
        <strain evidence="2 3">DSM 582</strain>
    </source>
</reference>
<dbReference type="Proteomes" id="UP000256941">
    <property type="component" value="Unassembled WGS sequence"/>
</dbReference>
<accession>A0A3D9XS34</accession>
<protein>
    <recommendedName>
        <fullName evidence="5">Sulfotransferase family protein</fullName>
    </recommendedName>
</protein>
<accession>A0A099FI49</accession>
<evidence type="ECO:0000313" key="2">
    <source>
        <dbReference type="EMBL" id="REG39024.1"/>
    </source>
</evidence>
<name>A0A099FI49_PARVE</name>
<organism evidence="1 4">
    <name type="scientific">Paracoccus versutus</name>
    <name type="common">Thiobacillus versutus</name>
    <dbReference type="NCBI Taxonomy" id="34007"/>
    <lineage>
        <taxon>Bacteria</taxon>
        <taxon>Pseudomonadati</taxon>
        <taxon>Pseudomonadota</taxon>
        <taxon>Alphaproteobacteria</taxon>
        <taxon>Rhodobacterales</taxon>
        <taxon>Paracoccaceae</taxon>
        <taxon>Paracoccus</taxon>
    </lineage>
</organism>
<comment type="caution">
    <text evidence="1">The sequence shown here is derived from an EMBL/GenBank/DDBJ whole genome shotgun (WGS) entry which is preliminary data.</text>
</comment>
<dbReference type="AlphaFoldDB" id="A0A099FI49"/>
<gene>
    <name evidence="2" type="ORF">ATH84_102848</name>
    <name evidence="1" type="ORF">BDD41_0372</name>
</gene>
<keyword evidence="3" id="KW-1185">Reference proteome</keyword>
<evidence type="ECO:0000313" key="3">
    <source>
        <dbReference type="Proteomes" id="UP000256794"/>
    </source>
</evidence>
<dbReference type="EMBL" id="QTUJ01000001">
    <property type="protein sequence ID" value="REF71913.1"/>
    <property type="molecule type" value="Genomic_DNA"/>
</dbReference>